<dbReference type="InterPro" id="IPR036558">
    <property type="entry name" value="YqbG-like_sf"/>
</dbReference>
<accession>A0A938Y2P8</accession>
<comment type="caution">
    <text evidence="1">The sequence shown here is derived from an EMBL/GenBank/DDBJ whole genome shotgun (WGS) entry which is preliminary data.</text>
</comment>
<proteinExistence type="predicted"/>
<dbReference type="Proteomes" id="UP000717624">
    <property type="component" value="Unassembled WGS sequence"/>
</dbReference>
<evidence type="ECO:0000313" key="1">
    <source>
        <dbReference type="EMBL" id="MBM7590886.1"/>
    </source>
</evidence>
<gene>
    <name evidence="1" type="ORF">JOD01_002498</name>
</gene>
<dbReference type="EMBL" id="JAFBEB010000008">
    <property type="protein sequence ID" value="MBM7590886.1"/>
    <property type="molecule type" value="Genomic_DNA"/>
</dbReference>
<evidence type="ECO:0000313" key="2">
    <source>
        <dbReference type="Proteomes" id="UP000717624"/>
    </source>
</evidence>
<sequence>MTILSNEQLLAHFPELASLSPDKLSSVVLNANIYVLGQVNLPDPVPEELRLATAMVAKDMAQEKRVTSVKQGDYQESISYSSNDPKVQDILLKYSKKRGQKLWMI</sequence>
<protein>
    <submittedName>
        <fullName evidence="1">Uncharacterized protein</fullName>
    </submittedName>
</protein>
<name>A0A938Y2P8_9BACL</name>
<keyword evidence="2" id="KW-1185">Reference proteome</keyword>
<dbReference type="RefSeq" id="WP_204518634.1">
    <property type="nucleotide sequence ID" value="NZ_BAABIN010000005.1"/>
</dbReference>
<organism evidence="1 2">
    <name type="scientific">Brevibacillus fulvus</name>
    <dbReference type="NCBI Taxonomy" id="1125967"/>
    <lineage>
        <taxon>Bacteria</taxon>
        <taxon>Bacillati</taxon>
        <taxon>Bacillota</taxon>
        <taxon>Bacilli</taxon>
        <taxon>Bacillales</taxon>
        <taxon>Paenibacillaceae</taxon>
        <taxon>Brevibacillus</taxon>
    </lineage>
</organism>
<reference evidence="1" key="1">
    <citation type="submission" date="2021-01" db="EMBL/GenBank/DDBJ databases">
        <title>Genomic Encyclopedia of Type Strains, Phase IV (KMG-IV): sequencing the most valuable type-strain genomes for metagenomic binning, comparative biology and taxonomic classification.</title>
        <authorList>
            <person name="Goeker M."/>
        </authorList>
    </citation>
    <scope>NUCLEOTIDE SEQUENCE</scope>
    <source>
        <strain evidence="1">DSM 25523</strain>
    </source>
</reference>
<dbReference type="AlphaFoldDB" id="A0A938Y2P8"/>
<dbReference type="SUPFAM" id="SSF116915">
    <property type="entry name" value="Hypothetical protein YqbG"/>
    <property type="match status" value="1"/>
</dbReference>